<evidence type="ECO:0000259" key="17">
    <source>
        <dbReference type="PROSITE" id="PS50240"/>
    </source>
</evidence>
<comment type="similarity">
    <text evidence="14">Belongs to the peptidase S1 family. CLIP subfamily.</text>
</comment>
<dbReference type="SMART" id="SM00020">
    <property type="entry name" value="Tryp_SPc"/>
    <property type="match status" value="2"/>
</dbReference>
<keyword evidence="2" id="KW-0964">Secreted</keyword>
<keyword evidence="5" id="KW-0479">Metal-binding</keyword>
<evidence type="ECO:0000256" key="15">
    <source>
        <dbReference type="RuleBase" id="RU363034"/>
    </source>
</evidence>
<dbReference type="InterPro" id="IPR038565">
    <property type="entry name" value="CLIP_sf"/>
</dbReference>
<dbReference type="SUPFAM" id="SSF50494">
    <property type="entry name" value="Trypsin-like serine proteases"/>
    <property type="match status" value="2"/>
</dbReference>
<dbReference type="GO" id="GO:0004252">
    <property type="term" value="F:serine-type endopeptidase activity"/>
    <property type="evidence" value="ECO:0007669"/>
    <property type="project" value="InterPro"/>
</dbReference>
<evidence type="ECO:0000313" key="19">
    <source>
        <dbReference type="EMBL" id="KAI8046628.1"/>
    </source>
</evidence>
<dbReference type="AlphaFoldDB" id="A0A9P9Z1J0"/>
<dbReference type="CDD" id="cd00190">
    <property type="entry name" value="Tryp_SPc"/>
    <property type="match status" value="1"/>
</dbReference>
<dbReference type="InterPro" id="IPR051487">
    <property type="entry name" value="Ser/Thr_Proteases_Immune/Dev"/>
</dbReference>
<keyword evidence="13" id="KW-0325">Glycoprotein</keyword>
<feature type="chain" id="PRO_5040321650" description="CLIP domain-containing serine protease" evidence="16">
    <location>
        <begin position="24"/>
        <end position="603"/>
    </location>
</feature>
<dbReference type="Pfam" id="PF00089">
    <property type="entry name" value="Trypsin"/>
    <property type="match status" value="2"/>
</dbReference>
<feature type="domain" description="Clip" evidence="18">
    <location>
        <begin position="253"/>
        <end position="313"/>
    </location>
</feature>
<dbReference type="Gene3D" id="3.30.1640.30">
    <property type="match status" value="1"/>
</dbReference>
<evidence type="ECO:0000256" key="11">
    <source>
        <dbReference type="ARBA" id="ARBA00023145"/>
    </source>
</evidence>
<dbReference type="InterPro" id="IPR018114">
    <property type="entry name" value="TRYPSIN_HIS"/>
</dbReference>
<dbReference type="Gene3D" id="2.40.10.10">
    <property type="entry name" value="Trypsin-like serine proteases"/>
    <property type="match status" value="3"/>
</dbReference>
<dbReference type="PROSITE" id="PS00135">
    <property type="entry name" value="TRYPSIN_SER"/>
    <property type="match status" value="1"/>
</dbReference>
<dbReference type="InterPro" id="IPR043504">
    <property type="entry name" value="Peptidase_S1_PA_chymotrypsin"/>
</dbReference>
<dbReference type="FunFam" id="2.40.10.10:FF:000028">
    <property type="entry name" value="Serine protease easter"/>
    <property type="match status" value="2"/>
</dbReference>
<dbReference type="FunFam" id="3.30.1640.30:FF:000002">
    <property type="entry name" value="Spaetzle-processing enzyme"/>
    <property type="match status" value="1"/>
</dbReference>
<dbReference type="GO" id="GO:0045087">
    <property type="term" value="P:innate immune response"/>
    <property type="evidence" value="ECO:0007669"/>
    <property type="project" value="UniProtKB-KW"/>
</dbReference>
<reference evidence="19" key="1">
    <citation type="journal article" date="2023" name="Genome Biol. Evol.">
        <title>Long-read-based Genome Assembly of Drosophila gunungcola Reveals Fewer Chemosensory Genes in Flower-breeding Species.</title>
        <authorList>
            <person name="Negi A."/>
            <person name="Liao B.Y."/>
            <person name="Yeh S.D."/>
        </authorList>
    </citation>
    <scope>NUCLEOTIDE SEQUENCE</scope>
    <source>
        <strain evidence="19">Sukarami</strain>
    </source>
</reference>
<dbReference type="PANTHER" id="PTHR24256">
    <property type="entry name" value="TRYPTASE-RELATED"/>
    <property type="match status" value="1"/>
</dbReference>
<comment type="caution">
    <text evidence="19">The sequence shown here is derived from an EMBL/GenBank/DDBJ whole genome shotgun (WGS) entry which is preliminary data.</text>
</comment>
<evidence type="ECO:0000256" key="4">
    <source>
        <dbReference type="ARBA" id="ARBA00022670"/>
    </source>
</evidence>
<evidence type="ECO:0000256" key="12">
    <source>
        <dbReference type="ARBA" id="ARBA00023157"/>
    </source>
</evidence>
<dbReference type="GO" id="GO:0006508">
    <property type="term" value="P:proteolysis"/>
    <property type="evidence" value="ECO:0007669"/>
    <property type="project" value="UniProtKB-KW"/>
</dbReference>
<evidence type="ECO:0000256" key="16">
    <source>
        <dbReference type="SAM" id="SignalP"/>
    </source>
</evidence>
<evidence type="ECO:0000256" key="5">
    <source>
        <dbReference type="ARBA" id="ARBA00022723"/>
    </source>
</evidence>
<evidence type="ECO:0000256" key="7">
    <source>
        <dbReference type="ARBA" id="ARBA00022801"/>
    </source>
</evidence>
<evidence type="ECO:0000259" key="18">
    <source>
        <dbReference type="PROSITE" id="PS51888"/>
    </source>
</evidence>
<evidence type="ECO:0008006" key="21">
    <source>
        <dbReference type="Google" id="ProtNLM"/>
    </source>
</evidence>
<evidence type="ECO:0000256" key="13">
    <source>
        <dbReference type="ARBA" id="ARBA00023180"/>
    </source>
</evidence>
<dbReference type="GO" id="GO:0005576">
    <property type="term" value="C:extracellular region"/>
    <property type="evidence" value="ECO:0007669"/>
    <property type="project" value="UniProtKB-SubCell"/>
</dbReference>
<feature type="domain" description="Peptidase S1" evidence="17">
    <location>
        <begin position="353"/>
        <end position="602"/>
    </location>
</feature>
<dbReference type="InterPro" id="IPR001314">
    <property type="entry name" value="Peptidase_S1A"/>
</dbReference>
<evidence type="ECO:0000256" key="2">
    <source>
        <dbReference type="ARBA" id="ARBA00022525"/>
    </source>
</evidence>
<dbReference type="PROSITE" id="PS51888">
    <property type="entry name" value="CLIP"/>
    <property type="match status" value="1"/>
</dbReference>
<keyword evidence="6 16" id="KW-0732">Signal</keyword>
<comment type="subcellular location">
    <subcellularLocation>
        <location evidence="1">Secreted</location>
    </subcellularLocation>
</comment>
<evidence type="ECO:0000256" key="9">
    <source>
        <dbReference type="ARBA" id="ARBA00022837"/>
    </source>
</evidence>
<dbReference type="InterPro" id="IPR022700">
    <property type="entry name" value="CLIP"/>
</dbReference>
<dbReference type="Pfam" id="PF12032">
    <property type="entry name" value="CLIP"/>
    <property type="match status" value="1"/>
</dbReference>
<organism evidence="19 20">
    <name type="scientific">Drosophila gunungcola</name>
    <name type="common">fruit fly</name>
    <dbReference type="NCBI Taxonomy" id="103775"/>
    <lineage>
        <taxon>Eukaryota</taxon>
        <taxon>Metazoa</taxon>
        <taxon>Ecdysozoa</taxon>
        <taxon>Arthropoda</taxon>
        <taxon>Hexapoda</taxon>
        <taxon>Insecta</taxon>
        <taxon>Pterygota</taxon>
        <taxon>Neoptera</taxon>
        <taxon>Endopterygota</taxon>
        <taxon>Diptera</taxon>
        <taxon>Brachycera</taxon>
        <taxon>Muscomorpha</taxon>
        <taxon>Ephydroidea</taxon>
        <taxon>Drosophilidae</taxon>
        <taxon>Drosophila</taxon>
        <taxon>Sophophora</taxon>
    </lineage>
</organism>
<proteinExistence type="inferred from homology"/>
<evidence type="ECO:0000256" key="8">
    <source>
        <dbReference type="ARBA" id="ARBA00022825"/>
    </source>
</evidence>
<dbReference type="SMART" id="SM00680">
    <property type="entry name" value="CLIP"/>
    <property type="match status" value="1"/>
</dbReference>
<dbReference type="EMBL" id="JAMKOV010000001">
    <property type="protein sequence ID" value="KAI8046628.1"/>
    <property type="molecule type" value="Genomic_DNA"/>
</dbReference>
<keyword evidence="12" id="KW-1015">Disulfide bond</keyword>
<evidence type="ECO:0000256" key="10">
    <source>
        <dbReference type="ARBA" id="ARBA00022859"/>
    </source>
</evidence>
<feature type="domain" description="Peptidase S1" evidence="17">
    <location>
        <begin position="91"/>
        <end position="339"/>
    </location>
</feature>
<dbReference type="InterPro" id="IPR009003">
    <property type="entry name" value="Peptidase_S1_PA"/>
</dbReference>
<dbReference type="InterPro" id="IPR001254">
    <property type="entry name" value="Trypsin_dom"/>
</dbReference>
<keyword evidence="10" id="KW-0391">Immunity</keyword>
<accession>A0A9P9Z1J0</accession>
<keyword evidence="11" id="KW-0865">Zymogen</keyword>
<keyword evidence="7 15" id="KW-0378">Hydrolase</keyword>
<gene>
    <name evidence="19" type="ORF">M5D96_002840</name>
</gene>
<dbReference type="Proteomes" id="UP001059596">
    <property type="component" value="Chromosome 3R"/>
</dbReference>
<protein>
    <recommendedName>
        <fullName evidence="21">CLIP domain-containing serine protease</fullName>
    </recommendedName>
</protein>
<evidence type="ECO:0000256" key="14">
    <source>
        <dbReference type="ARBA" id="ARBA00024195"/>
    </source>
</evidence>
<keyword evidence="4 15" id="KW-0645">Protease</keyword>
<keyword evidence="3" id="KW-0399">Innate immunity</keyword>
<dbReference type="PROSITE" id="PS50240">
    <property type="entry name" value="TRYPSIN_DOM"/>
    <property type="match status" value="2"/>
</dbReference>
<dbReference type="GO" id="GO:0046872">
    <property type="term" value="F:metal ion binding"/>
    <property type="evidence" value="ECO:0007669"/>
    <property type="project" value="UniProtKB-KW"/>
</dbReference>
<evidence type="ECO:0000256" key="1">
    <source>
        <dbReference type="ARBA" id="ARBA00004613"/>
    </source>
</evidence>
<keyword evidence="8 15" id="KW-0720">Serine protease</keyword>
<name>A0A9P9Z1J0_9MUSC</name>
<keyword evidence="20" id="KW-1185">Reference proteome</keyword>
<evidence type="ECO:0000256" key="6">
    <source>
        <dbReference type="ARBA" id="ARBA00022729"/>
    </source>
</evidence>
<evidence type="ECO:0000256" key="3">
    <source>
        <dbReference type="ARBA" id="ARBA00022588"/>
    </source>
</evidence>
<evidence type="ECO:0000313" key="20">
    <source>
        <dbReference type="Proteomes" id="UP001059596"/>
    </source>
</evidence>
<dbReference type="PRINTS" id="PR00722">
    <property type="entry name" value="CHYMOTRYPSIN"/>
</dbReference>
<dbReference type="InterPro" id="IPR033116">
    <property type="entry name" value="TRYPSIN_SER"/>
</dbReference>
<keyword evidence="9" id="KW-0106">Calcium</keyword>
<sequence length="603" mass="67114">MFFGIRVHFLFLLQAFLLEHSVGYYAPDFSVCFRGERCVALDDCLDSLQISRSKYNLNSKKCEKDKICCPKPGNILPGSTTCGQSPPQNRVAFGAKAYMNEFPWMAMLLYQNTTTWDPKLISVCGGSLINSRYVLTAAHCVVSIKFVPNDLVIRKVRLGEHDTSSNPDWVQLANGQWINAPSHLEIEVEEIVVHTNYSNNWQLINDIALLRLEMPVSDEMASTERDFLLLALVVSAFAGMVQRADAAQISFGTCTPQQSEERGQCVHITSCPFLANLLKVEPKTPAQRLLLSKSQCGLDNRVEGLVNRILVCCPQSKRDANEDTPEVALEEGQQPGNVLPGSDVCGFLFADRIFGGTNTSLWEFPWMVLLQYKKPVFSETYSFNCGGALLNSRYVLTAGHCLSSRELDKSGVALHSVRLGEWDTRTDPDCAVQLNKKRICAPNSIDIEVEKSIIHEQYSPNSVDQKNDIALLRLKRSVSYTDYVRPICLPTDDLVRNNFVDYGMDVAGWGLTENMQPSPIKLKISVNVWNLTTCQSKYTTFKDTCGGDSGGPLMVGINSGGREVFYIAGITSYGTKPCGLKGWPGVYTRTGPFIDWIRQKLEA</sequence>
<feature type="signal peptide" evidence="16">
    <location>
        <begin position="1"/>
        <end position="23"/>
    </location>
</feature>
<dbReference type="PROSITE" id="PS00134">
    <property type="entry name" value="TRYPSIN_HIS"/>
    <property type="match status" value="1"/>
</dbReference>